<sequence length="112" mass="12907">MEECHKMLTDQINWANPEGDQVRIDVNRPLPLGGPPGQMKAAYYPDFGLELLVPDQMWIDEVCTYDIRKDNKTKGSKNSQNRQRNGEDKTRVKNEAKSIKSRISLIQEMKSK</sequence>
<feature type="region of interest" description="Disordered" evidence="1">
    <location>
        <begin position="69"/>
        <end position="100"/>
    </location>
</feature>
<reference evidence="2" key="2">
    <citation type="submission" date="2022-01" db="EMBL/GenBank/DDBJ databases">
        <authorList>
            <person name="Yamashiro T."/>
            <person name="Shiraishi A."/>
            <person name="Satake H."/>
            <person name="Nakayama K."/>
        </authorList>
    </citation>
    <scope>NUCLEOTIDE SEQUENCE</scope>
</reference>
<comment type="caution">
    <text evidence="2">The sequence shown here is derived from an EMBL/GenBank/DDBJ whole genome shotgun (WGS) entry which is preliminary data.</text>
</comment>
<organism evidence="2 3">
    <name type="scientific">Tanacetum coccineum</name>
    <dbReference type="NCBI Taxonomy" id="301880"/>
    <lineage>
        <taxon>Eukaryota</taxon>
        <taxon>Viridiplantae</taxon>
        <taxon>Streptophyta</taxon>
        <taxon>Embryophyta</taxon>
        <taxon>Tracheophyta</taxon>
        <taxon>Spermatophyta</taxon>
        <taxon>Magnoliopsida</taxon>
        <taxon>eudicotyledons</taxon>
        <taxon>Gunneridae</taxon>
        <taxon>Pentapetalae</taxon>
        <taxon>asterids</taxon>
        <taxon>campanulids</taxon>
        <taxon>Asterales</taxon>
        <taxon>Asteraceae</taxon>
        <taxon>Asteroideae</taxon>
        <taxon>Anthemideae</taxon>
        <taxon>Anthemidinae</taxon>
        <taxon>Tanacetum</taxon>
    </lineage>
</organism>
<name>A0ABQ5E8C2_9ASTR</name>
<feature type="compositionally biased region" description="Basic and acidic residues" evidence="1">
    <location>
        <begin position="84"/>
        <end position="98"/>
    </location>
</feature>
<proteinExistence type="predicted"/>
<keyword evidence="3" id="KW-1185">Reference proteome</keyword>
<evidence type="ECO:0000313" key="3">
    <source>
        <dbReference type="Proteomes" id="UP001151760"/>
    </source>
</evidence>
<reference evidence="2" key="1">
    <citation type="journal article" date="2022" name="Int. J. Mol. Sci.">
        <title>Draft Genome of Tanacetum Coccineum: Genomic Comparison of Closely Related Tanacetum-Family Plants.</title>
        <authorList>
            <person name="Yamashiro T."/>
            <person name="Shiraishi A."/>
            <person name="Nakayama K."/>
            <person name="Satake H."/>
        </authorList>
    </citation>
    <scope>NUCLEOTIDE SEQUENCE</scope>
</reference>
<protein>
    <submittedName>
        <fullName evidence="2">Uncharacterized protein</fullName>
    </submittedName>
</protein>
<gene>
    <name evidence="2" type="ORF">Tco_0955861</name>
</gene>
<evidence type="ECO:0000256" key="1">
    <source>
        <dbReference type="SAM" id="MobiDB-lite"/>
    </source>
</evidence>
<dbReference type="Proteomes" id="UP001151760">
    <property type="component" value="Unassembled WGS sequence"/>
</dbReference>
<dbReference type="EMBL" id="BQNB010016044">
    <property type="protein sequence ID" value="GJT47146.1"/>
    <property type="molecule type" value="Genomic_DNA"/>
</dbReference>
<accession>A0ABQ5E8C2</accession>
<evidence type="ECO:0000313" key="2">
    <source>
        <dbReference type="EMBL" id="GJT47146.1"/>
    </source>
</evidence>